<dbReference type="EMBL" id="ML014113">
    <property type="protein sequence ID" value="RKP04126.1"/>
    <property type="molecule type" value="Genomic_DNA"/>
</dbReference>
<dbReference type="OrthoDB" id="6365676at2759"/>
<gene>
    <name evidence="7" type="ORF">CXG81DRAFT_6907</name>
</gene>
<dbReference type="STRING" id="1555241.A0A4P9XEX6"/>
<dbReference type="GO" id="GO:0031519">
    <property type="term" value="C:PcG protein complex"/>
    <property type="evidence" value="ECO:0007669"/>
    <property type="project" value="TreeGrafter"/>
</dbReference>
<keyword evidence="3 5" id="KW-0863">Zinc-finger</keyword>
<proteinExistence type="predicted"/>
<evidence type="ECO:0000259" key="6">
    <source>
        <dbReference type="PROSITE" id="PS50157"/>
    </source>
</evidence>
<sequence length="66" mass="7598">CTKSFSTSGHLSRHARIHEGLRPFVCPFADCGSSFARHDNMMQHYRTHLRSGRVLTGRELEEGIRR</sequence>
<dbReference type="GO" id="GO:0000978">
    <property type="term" value="F:RNA polymerase II cis-regulatory region sequence-specific DNA binding"/>
    <property type="evidence" value="ECO:0007669"/>
    <property type="project" value="TreeGrafter"/>
</dbReference>
<evidence type="ECO:0000256" key="4">
    <source>
        <dbReference type="ARBA" id="ARBA00022833"/>
    </source>
</evidence>
<name>A0A4P9XEX6_9FUNG</name>
<accession>A0A4P9XEX6</accession>
<dbReference type="PANTHER" id="PTHR14003">
    <property type="entry name" value="TRANSCRIPTIONAL REPRESSOR PROTEIN YY"/>
    <property type="match status" value="1"/>
</dbReference>
<feature type="domain" description="C2H2-type" evidence="6">
    <location>
        <begin position="1"/>
        <end position="23"/>
    </location>
</feature>
<keyword evidence="2" id="KW-0677">Repeat</keyword>
<evidence type="ECO:0000256" key="2">
    <source>
        <dbReference type="ARBA" id="ARBA00022737"/>
    </source>
</evidence>
<dbReference type="AlphaFoldDB" id="A0A4P9XEX6"/>
<dbReference type="SUPFAM" id="SSF57667">
    <property type="entry name" value="beta-beta-alpha zinc fingers"/>
    <property type="match status" value="1"/>
</dbReference>
<dbReference type="SMART" id="SM00355">
    <property type="entry name" value="ZnF_C2H2"/>
    <property type="match status" value="2"/>
</dbReference>
<dbReference type="PANTHER" id="PTHR14003:SF19">
    <property type="entry name" value="YY2 TRANSCRIPTION FACTOR"/>
    <property type="match status" value="1"/>
</dbReference>
<feature type="non-terminal residue" evidence="7">
    <location>
        <position position="1"/>
    </location>
</feature>
<keyword evidence="1" id="KW-0479">Metal-binding</keyword>
<dbReference type="Proteomes" id="UP000274922">
    <property type="component" value="Unassembled WGS sequence"/>
</dbReference>
<keyword evidence="8" id="KW-1185">Reference proteome</keyword>
<feature type="non-terminal residue" evidence="7">
    <location>
        <position position="66"/>
    </location>
</feature>
<dbReference type="InterPro" id="IPR013087">
    <property type="entry name" value="Znf_C2H2_type"/>
</dbReference>
<dbReference type="Gene3D" id="3.30.160.60">
    <property type="entry name" value="Classic Zinc Finger"/>
    <property type="match status" value="2"/>
</dbReference>
<dbReference type="GO" id="GO:0000785">
    <property type="term" value="C:chromatin"/>
    <property type="evidence" value="ECO:0007669"/>
    <property type="project" value="TreeGrafter"/>
</dbReference>
<evidence type="ECO:0000256" key="3">
    <source>
        <dbReference type="ARBA" id="ARBA00022771"/>
    </source>
</evidence>
<dbReference type="InterPro" id="IPR036236">
    <property type="entry name" value="Znf_C2H2_sf"/>
</dbReference>
<dbReference type="GO" id="GO:0008270">
    <property type="term" value="F:zinc ion binding"/>
    <property type="evidence" value="ECO:0007669"/>
    <property type="project" value="UniProtKB-KW"/>
</dbReference>
<dbReference type="Pfam" id="PF00096">
    <property type="entry name" value="zf-C2H2"/>
    <property type="match status" value="2"/>
</dbReference>
<dbReference type="FunFam" id="3.30.160.60:FF:002343">
    <property type="entry name" value="Zinc finger protein 33A"/>
    <property type="match status" value="1"/>
</dbReference>
<dbReference type="PROSITE" id="PS50157">
    <property type="entry name" value="ZINC_FINGER_C2H2_2"/>
    <property type="match status" value="2"/>
</dbReference>
<feature type="domain" description="C2H2-type" evidence="6">
    <location>
        <begin position="24"/>
        <end position="48"/>
    </location>
</feature>
<evidence type="ECO:0000313" key="7">
    <source>
        <dbReference type="EMBL" id="RKP04126.1"/>
    </source>
</evidence>
<protein>
    <recommendedName>
        <fullName evidence="6">C2H2-type domain-containing protein</fullName>
    </recommendedName>
</protein>
<evidence type="ECO:0000313" key="8">
    <source>
        <dbReference type="Proteomes" id="UP000274922"/>
    </source>
</evidence>
<evidence type="ECO:0000256" key="1">
    <source>
        <dbReference type="ARBA" id="ARBA00022723"/>
    </source>
</evidence>
<dbReference type="GO" id="GO:0000981">
    <property type="term" value="F:DNA-binding transcription factor activity, RNA polymerase II-specific"/>
    <property type="evidence" value="ECO:0007669"/>
    <property type="project" value="TreeGrafter"/>
</dbReference>
<reference evidence="8" key="1">
    <citation type="journal article" date="2018" name="Nat. Microbiol.">
        <title>Leveraging single-cell genomics to expand the fungal tree of life.</title>
        <authorList>
            <person name="Ahrendt S.R."/>
            <person name="Quandt C.A."/>
            <person name="Ciobanu D."/>
            <person name="Clum A."/>
            <person name="Salamov A."/>
            <person name="Andreopoulos B."/>
            <person name="Cheng J.F."/>
            <person name="Woyke T."/>
            <person name="Pelin A."/>
            <person name="Henrissat B."/>
            <person name="Reynolds N.K."/>
            <person name="Benny G.L."/>
            <person name="Smith M.E."/>
            <person name="James T.Y."/>
            <person name="Grigoriev I.V."/>
        </authorList>
    </citation>
    <scope>NUCLEOTIDE SEQUENCE [LARGE SCALE GENOMIC DNA]</scope>
    <source>
        <strain evidence="8">ATCC 52028</strain>
    </source>
</reference>
<organism evidence="7 8">
    <name type="scientific">Caulochytrium protostelioides</name>
    <dbReference type="NCBI Taxonomy" id="1555241"/>
    <lineage>
        <taxon>Eukaryota</taxon>
        <taxon>Fungi</taxon>
        <taxon>Fungi incertae sedis</taxon>
        <taxon>Chytridiomycota</taxon>
        <taxon>Chytridiomycota incertae sedis</taxon>
        <taxon>Chytridiomycetes</taxon>
        <taxon>Caulochytriales</taxon>
        <taxon>Caulochytriaceae</taxon>
        <taxon>Caulochytrium</taxon>
    </lineage>
</organism>
<evidence type="ECO:0000256" key="5">
    <source>
        <dbReference type="PROSITE-ProRule" id="PRU00042"/>
    </source>
</evidence>
<dbReference type="GO" id="GO:0005667">
    <property type="term" value="C:transcription regulator complex"/>
    <property type="evidence" value="ECO:0007669"/>
    <property type="project" value="TreeGrafter"/>
</dbReference>
<dbReference type="PROSITE" id="PS00028">
    <property type="entry name" value="ZINC_FINGER_C2H2_1"/>
    <property type="match status" value="1"/>
</dbReference>
<keyword evidence="4" id="KW-0862">Zinc</keyword>